<name>A0A553JSL0_SHEHA</name>
<accession>A0A553JSL0</accession>
<sequence length="184" mass="21307">MELSKFILFIFILLPICTVSAQDIYKWVDETGKVHYSDQPLQGQGAIVGSYKTDASKADKKKQELAIRDEKDIEDRFKLKLKSFLKIYYCDGESIGQRTDLIKDPYSKGLRIMSYEREGSEKVREQVALKEQLKNSMLRLDSAFQNEREEVTKIVNFLTVQIALQQCYIDYNAEQIRILNAGAY</sequence>
<organism evidence="2 3">
    <name type="scientific">Shewanella hanedai</name>
    <name type="common">Alteromonas hanedai</name>
    <dbReference type="NCBI Taxonomy" id="25"/>
    <lineage>
        <taxon>Bacteria</taxon>
        <taxon>Pseudomonadati</taxon>
        <taxon>Pseudomonadota</taxon>
        <taxon>Gammaproteobacteria</taxon>
        <taxon>Alteromonadales</taxon>
        <taxon>Shewanellaceae</taxon>
        <taxon>Shewanella</taxon>
    </lineage>
</organism>
<reference evidence="3" key="1">
    <citation type="submission" date="2019-07" db="EMBL/GenBank/DDBJ databases">
        <title>Shewanella sp. YLB-08 draft genomic sequence.</title>
        <authorList>
            <person name="Yu L."/>
        </authorList>
    </citation>
    <scope>NUCLEOTIDE SEQUENCE [LARGE SCALE GENOMIC DNA]</scope>
    <source>
        <strain evidence="3">JCM 20706</strain>
    </source>
</reference>
<evidence type="ECO:0000313" key="2">
    <source>
        <dbReference type="EMBL" id="TRY15443.1"/>
    </source>
</evidence>
<dbReference type="OrthoDB" id="256673at2"/>
<dbReference type="Proteomes" id="UP000318126">
    <property type="component" value="Unassembled WGS sequence"/>
</dbReference>
<dbReference type="Pfam" id="PF13511">
    <property type="entry name" value="DUF4124"/>
    <property type="match status" value="1"/>
</dbReference>
<keyword evidence="3" id="KW-1185">Reference proteome</keyword>
<comment type="caution">
    <text evidence="2">The sequence shown here is derived from an EMBL/GenBank/DDBJ whole genome shotgun (WGS) entry which is preliminary data.</text>
</comment>
<evidence type="ECO:0000259" key="1">
    <source>
        <dbReference type="Pfam" id="PF13511"/>
    </source>
</evidence>
<dbReference type="AlphaFoldDB" id="A0A553JSL0"/>
<dbReference type="InterPro" id="IPR025392">
    <property type="entry name" value="DUF4124"/>
</dbReference>
<dbReference type="EMBL" id="VKGK01000004">
    <property type="protein sequence ID" value="TRY15443.1"/>
    <property type="molecule type" value="Genomic_DNA"/>
</dbReference>
<feature type="domain" description="DUF4124" evidence="1">
    <location>
        <begin position="16"/>
        <end position="59"/>
    </location>
</feature>
<gene>
    <name evidence="2" type="ORF">FN961_05115</name>
</gene>
<proteinExistence type="predicted"/>
<protein>
    <submittedName>
        <fullName evidence="2">DUF4124 domain-containing protein</fullName>
    </submittedName>
</protein>
<evidence type="ECO:0000313" key="3">
    <source>
        <dbReference type="Proteomes" id="UP000318126"/>
    </source>
</evidence>